<dbReference type="NCBIfam" id="TIGR04215">
    <property type="entry name" value="choice_anch_A"/>
    <property type="match status" value="1"/>
</dbReference>
<feature type="domain" description="Choice-of-anchor A" evidence="2">
    <location>
        <begin position="36"/>
        <end position="290"/>
    </location>
</feature>
<protein>
    <recommendedName>
        <fullName evidence="2">Choice-of-anchor A domain-containing protein</fullName>
    </recommendedName>
</protein>
<feature type="chain" id="PRO_5023113041" description="Choice-of-anchor A domain-containing protein" evidence="1">
    <location>
        <begin position="24"/>
        <end position="331"/>
    </location>
</feature>
<reference evidence="3 4" key="1">
    <citation type="submission" date="2019-02" db="EMBL/GenBank/DDBJ databases">
        <title>Deep-cultivation of Planctomycetes and their phenomic and genomic characterization uncovers novel biology.</title>
        <authorList>
            <person name="Wiegand S."/>
            <person name="Jogler M."/>
            <person name="Boedeker C."/>
            <person name="Pinto D."/>
            <person name="Vollmers J."/>
            <person name="Rivas-Marin E."/>
            <person name="Kohn T."/>
            <person name="Peeters S.H."/>
            <person name="Heuer A."/>
            <person name="Rast P."/>
            <person name="Oberbeckmann S."/>
            <person name="Bunk B."/>
            <person name="Jeske O."/>
            <person name="Meyerdierks A."/>
            <person name="Storesund J.E."/>
            <person name="Kallscheuer N."/>
            <person name="Luecker S."/>
            <person name="Lage O.M."/>
            <person name="Pohl T."/>
            <person name="Merkel B.J."/>
            <person name="Hornburger P."/>
            <person name="Mueller R.-W."/>
            <person name="Bruemmer F."/>
            <person name="Labrenz M."/>
            <person name="Spormann A.M."/>
            <person name="Op Den Camp H."/>
            <person name="Overmann J."/>
            <person name="Amann R."/>
            <person name="Jetten M.S.M."/>
            <person name="Mascher T."/>
            <person name="Medema M.H."/>
            <person name="Devos D.P."/>
            <person name="Kaster A.-K."/>
            <person name="Ovreas L."/>
            <person name="Rohde M."/>
            <person name="Galperin M.Y."/>
            <person name="Jogler C."/>
        </authorList>
    </citation>
    <scope>NUCLEOTIDE SEQUENCE [LARGE SCALE GENOMIC DNA]</scope>
    <source>
        <strain evidence="3 4">Mal64</strain>
    </source>
</reference>
<sequence precursor="true">MSARIALAAARTFCAACFTLALAALFAAPAAASVLLYDYNLVVGGDLVSTSNIRGKTVVGGSVTGANSADFAQGLNAADNSGVVTLLVGGDIATGNPLNIGAGDVRTGGSVSRILNFNGGGTLTSGDPTAPAAAQSIIDQIAPASDYYAGLTADSSVSPAGTQPAAVKFTATPGADNVAVFEVDAARFSDSKSQQYELLFGAGVDANTLFVFNVSGSSVTFNQGNFVGDFNNASRRPNMIWNFYEATTIDFDRMWNGTVLAPLADLTIRNNVEGSVFVGGDFDQRGEVHFPLFAGPTPPSPPPPGGEVPEPAAMLVWAMLGVTLGGVLRRR</sequence>
<accession>A0A5C5ZR69</accession>
<proteinExistence type="predicted"/>
<dbReference type="AlphaFoldDB" id="A0A5C5ZR69"/>
<comment type="caution">
    <text evidence="3">The sequence shown here is derived from an EMBL/GenBank/DDBJ whole genome shotgun (WGS) entry which is preliminary data.</text>
</comment>
<evidence type="ECO:0000259" key="2">
    <source>
        <dbReference type="Pfam" id="PF20597"/>
    </source>
</evidence>
<keyword evidence="1" id="KW-0732">Signal</keyword>
<dbReference type="OrthoDB" id="183665at2"/>
<feature type="signal peptide" evidence="1">
    <location>
        <begin position="1"/>
        <end position="23"/>
    </location>
</feature>
<dbReference type="InterPro" id="IPR026588">
    <property type="entry name" value="Choice_anch_A"/>
</dbReference>
<name>A0A5C5ZR69_9BACT</name>
<keyword evidence="4" id="KW-1185">Reference proteome</keyword>
<dbReference type="Proteomes" id="UP000315440">
    <property type="component" value="Unassembled WGS sequence"/>
</dbReference>
<evidence type="ECO:0000256" key="1">
    <source>
        <dbReference type="SAM" id="SignalP"/>
    </source>
</evidence>
<evidence type="ECO:0000313" key="3">
    <source>
        <dbReference type="EMBL" id="TWT89780.1"/>
    </source>
</evidence>
<organism evidence="3 4">
    <name type="scientific">Pseudobythopirellula maris</name>
    <dbReference type="NCBI Taxonomy" id="2527991"/>
    <lineage>
        <taxon>Bacteria</taxon>
        <taxon>Pseudomonadati</taxon>
        <taxon>Planctomycetota</taxon>
        <taxon>Planctomycetia</taxon>
        <taxon>Pirellulales</taxon>
        <taxon>Lacipirellulaceae</taxon>
        <taxon>Pseudobythopirellula</taxon>
    </lineage>
</organism>
<evidence type="ECO:0000313" key="4">
    <source>
        <dbReference type="Proteomes" id="UP000315440"/>
    </source>
</evidence>
<dbReference type="RefSeq" id="WP_146395738.1">
    <property type="nucleotide sequence ID" value="NZ_SJPQ01000001.1"/>
</dbReference>
<dbReference type="Pfam" id="PF20597">
    <property type="entry name" value="pAdhesive_15"/>
    <property type="match status" value="1"/>
</dbReference>
<dbReference type="EMBL" id="SJPQ01000001">
    <property type="protein sequence ID" value="TWT89780.1"/>
    <property type="molecule type" value="Genomic_DNA"/>
</dbReference>
<gene>
    <name evidence="3" type="ORF">Mal64_01590</name>
</gene>